<dbReference type="Pfam" id="PF00067">
    <property type="entry name" value="p450"/>
    <property type="match status" value="1"/>
</dbReference>
<gene>
    <name evidence="12" type="ORF">RchiOBHm_Chr1g0344961</name>
</gene>
<dbReference type="GO" id="GO:0005506">
    <property type="term" value="F:iron ion binding"/>
    <property type="evidence" value="ECO:0007669"/>
    <property type="project" value="InterPro"/>
</dbReference>
<dbReference type="PROSITE" id="PS00086">
    <property type="entry name" value="CYTOCHROME_P450"/>
    <property type="match status" value="1"/>
</dbReference>
<dbReference type="AlphaFoldDB" id="A0A2P6SEM4"/>
<keyword evidence="9 11" id="KW-0503">Monooxygenase</keyword>
<evidence type="ECO:0000256" key="2">
    <source>
        <dbReference type="ARBA" id="ARBA00010617"/>
    </source>
</evidence>
<proteinExistence type="inferred from homology"/>
<evidence type="ECO:0000313" key="13">
    <source>
        <dbReference type="Proteomes" id="UP000238479"/>
    </source>
</evidence>
<dbReference type="GO" id="GO:0020037">
    <property type="term" value="F:heme binding"/>
    <property type="evidence" value="ECO:0007669"/>
    <property type="project" value="InterPro"/>
</dbReference>
<evidence type="ECO:0000256" key="4">
    <source>
        <dbReference type="ARBA" id="ARBA00022692"/>
    </source>
</evidence>
<dbReference type="InterPro" id="IPR001128">
    <property type="entry name" value="Cyt_P450"/>
</dbReference>
<keyword evidence="6" id="KW-1133">Transmembrane helix</keyword>
<comment type="caution">
    <text evidence="12">The sequence shown here is derived from an EMBL/GenBank/DDBJ whole genome shotgun (WGS) entry which is preliminary data.</text>
</comment>
<comment type="similarity">
    <text evidence="2 11">Belongs to the cytochrome P450 family.</text>
</comment>
<dbReference type="SUPFAM" id="SSF48264">
    <property type="entry name" value="Cytochrome P450"/>
    <property type="match status" value="1"/>
</dbReference>
<keyword evidence="10" id="KW-0472">Membrane</keyword>
<protein>
    <submittedName>
        <fullName evidence="12">Putative unspecific monooxygenase</fullName>
        <ecNumber evidence="12">1.14.14.1</ecNumber>
    </submittedName>
</protein>
<dbReference type="InterPro" id="IPR050665">
    <property type="entry name" value="Cytochrome_P450_Monooxygen"/>
</dbReference>
<dbReference type="Gene3D" id="1.10.630.10">
    <property type="entry name" value="Cytochrome P450"/>
    <property type="match status" value="1"/>
</dbReference>
<reference evidence="12 13" key="1">
    <citation type="journal article" date="2018" name="Nat. Genet.">
        <title>The Rosa genome provides new insights in the design of modern roses.</title>
        <authorList>
            <person name="Bendahmane M."/>
        </authorList>
    </citation>
    <scope>NUCLEOTIDE SEQUENCE [LARGE SCALE GENOMIC DNA]</scope>
    <source>
        <strain evidence="13">cv. Old Blush</strain>
    </source>
</reference>
<sequence length="62" mass="6861">MPFGVGARICVGQHLAMTELKVIMSLILSKFSFSLSPTYQHCPAFKLVIEGAFWGDFLLPCL</sequence>
<dbReference type="GO" id="GO:0016712">
    <property type="term" value="F:oxidoreductase activity, acting on paired donors, with incorporation or reduction of molecular oxygen, reduced flavin or flavoprotein as one donor, and incorporation of one atom of oxygen"/>
    <property type="evidence" value="ECO:0007669"/>
    <property type="project" value="UniProtKB-EC"/>
</dbReference>
<dbReference type="PANTHER" id="PTHR24282:SF26">
    <property type="entry name" value="CYTOCHROME P450"/>
    <property type="match status" value="1"/>
</dbReference>
<name>A0A2P6SEM4_ROSCH</name>
<accession>A0A2P6SEM4</accession>
<evidence type="ECO:0000256" key="7">
    <source>
        <dbReference type="ARBA" id="ARBA00023002"/>
    </source>
</evidence>
<keyword evidence="7 11" id="KW-0560">Oxidoreductase</keyword>
<dbReference type="EC" id="1.14.14.1" evidence="12"/>
<keyword evidence="4" id="KW-0812">Transmembrane</keyword>
<comment type="subcellular location">
    <subcellularLocation>
        <location evidence="1">Membrane</location>
        <topology evidence="1">Single-pass membrane protein</topology>
    </subcellularLocation>
</comment>
<dbReference type="GO" id="GO:0016020">
    <property type="term" value="C:membrane"/>
    <property type="evidence" value="ECO:0007669"/>
    <property type="project" value="UniProtKB-SubCell"/>
</dbReference>
<evidence type="ECO:0000313" key="12">
    <source>
        <dbReference type="EMBL" id="PRQ57136.1"/>
    </source>
</evidence>
<dbReference type="EMBL" id="PDCK01000039">
    <property type="protein sequence ID" value="PRQ57136.1"/>
    <property type="molecule type" value="Genomic_DNA"/>
</dbReference>
<evidence type="ECO:0000256" key="9">
    <source>
        <dbReference type="ARBA" id="ARBA00023033"/>
    </source>
</evidence>
<dbReference type="InterPro" id="IPR017972">
    <property type="entry name" value="Cyt_P450_CS"/>
</dbReference>
<keyword evidence="3 11" id="KW-0349">Heme</keyword>
<dbReference type="Gramene" id="PRQ57136">
    <property type="protein sequence ID" value="PRQ57136"/>
    <property type="gene ID" value="RchiOBHm_Chr1g0344961"/>
</dbReference>
<keyword evidence="13" id="KW-1185">Reference proteome</keyword>
<dbReference type="InterPro" id="IPR036396">
    <property type="entry name" value="Cyt_P450_sf"/>
</dbReference>
<evidence type="ECO:0000256" key="11">
    <source>
        <dbReference type="RuleBase" id="RU000461"/>
    </source>
</evidence>
<evidence type="ECO:0000256" key="10">
    <source>
        <dbReference type="ARBA" id="ARBA00023136"/>
    </source>
</evidence>
<organism evidence="12 13">
    <name type="scientific">Rosa chinensis</name>
    <name type="common">China rose</name>
    <dbReference type="NCBI Taxonomy" id="74649"/>
    <lineage>
        <taxon>Eukaryota</taxon>
        <taxon>Viridiplantae</taxon>
        <taxon>Streptophyta</taxon>
        <taxon>Embryophyta</taxon>
        <taxon>Tracheophyta</taxon>
        <taxon>Spermatophyta</taxon>
        <taxon>Magnoliopsida</taxon>
        <taxon>eudicotyledons</taxon>
        <taxon>Gunneridae</taxon>
        <taxon>Pentapetalae</taxon>
        <taxon>rosids</taxon>
        <taxon>fabids</taxon>
        <taxon>Rosales</taxon>
        <taxon>Rosaceae</taxon>
        <taxon>Rosoideae</taxon>
        <taxon>Rosoideae incertae sedis</taxon>
        <taxon>Rosa</taxon>
    </lineage>
</organism>
<keyword evidence="5 11" id="KW-0479">Metal-binding</keyword>
<keyword evidence="8 11" id="KW-0408">Iron</keyword>
<evidence type="ECO:0000256" key="5">
    <source>
        <dbReference type="ARBA" id="ARBA00022723"/>
    </source>
</evidence>
<dbReference type="PANTHER" id="PTHR24282">
    <property type="entry name" value="CYTOCHROME P450 FAMILY MEMBER"/>
    <property type="match status" value="1"/>
</dbReference>
<evidence type="ECO:0000256" key="1">
    <source>
        <dbReference type="ARBA" id="ARBA00004167"/>
    </source>
</evidence>
<evidence type="ECO:0000256" key="3">
    <source>
        <dbReference type="ARBA" id="ARBA00022617"/>
    </source>
</evidence>
<dbReference type="Proteomes" id="UP000238479">
    <property type="component" value="Chromosome 1"/>
</dbReference>
<evidence type="ECO:0000256" key="6">
    <source>
        <dbReference type="ARBA" id="ARBA00022989"/>
    </source>
</evidence>
<evidence type="ECO:0000256" key="8">
    <source>
        <dbReference type="ARBA" id="ARBA00023004"/>
    </source>
</evidence>